<reference evidence="1 2" key="1">
    <citation type="journal article" date="2017" name="Int. J. Syst. Evol. Microbiol.">
        <title>Macrococcus canis sp. nov., a skin bacterium associated with infections in dogs.</title>
        <authorList>
            <person name="Gobeli Brawand S."/>
            <person name="Cotting K."/>
            <person name="Gomez-Sanz E."/>
            <person name="Collaud A."/>
            <person name="Thomann A."/>
            <person name="Brodard I."/>
            <person name="Rodriguez-Campos S."/>
            <person name="Strauss C."/>
            <person name="Perreten V."/>
        </authorList>
    </citation>
    <scope>NUCLEOTIDE SEQUENCE [LARGE SCALE GENOMIC DNA]</scope>
    <source>
        <strain evidence="1 2">KM45013</strain>
    </source>
</reference>
<protein>
    <recommendedName>
        <fullName evidence="3">Lipoprotein</fullName>
    </recommendedName>
</protein>
<dbReference type="PROSITE" id="PS51257">
    <property type="entry name" value="PROKAR_LIPOPROTEIN"/>
    <property type="match status" value="1"/>
</dbReference>
<dbReference type="AlphaFoldDB" id="A0A1W7ABW9"/>
<dbReference type="RefSeq" id="WP_157891074.1">
    <property type="nucleotide sequence ID" value="NZ_CBCRZA010000002.1"/>
</dbReference>
<keyword evidence="2" id="KW-1185">Reference proteome</keyword>
<dbReference type="Proteomes" id="UP000194154">
    <property type="component" value="Chromosome"/>
</dbReference>
<proteinExistence type="predicted"/>
<dbReference type="KEGG" id="mcak:MCCS_14640"/>
<organism evidence="1 2">
    <name type="scientific">Macrococcoides canis</name>
    <dbReference type="NCBI Taxonomy" id="1855823"/>
    <lineage>
        <taxon>Bacteria</taxon>
        <taxon>Bacillati</taxon>
        <taxon>Bacillota</taxon>
        <taxon>Bacilli</taxon>
        <taxon>Bacillales</taxon>
        <taxon>Staphylococcaceae</taxon>
        <taxon>Macrococcoides</taxon>
    </lineage>
</organism>
<dbReference type="EMBL" id="CP021059">
    <property type="protein sequence ID" value="ARQ07105.1"/>
    <property type="molecule type" value="Genomic_DNA"/>
</dbReference>
<evidence type="ECO:0000313" key="1">
    <source>
        <dbReference type="EMBL" id="ARQ07105.1"/>
    </source>
</evidence>
<dbReference type="GeneID" id="43457907"/>
<dbReference type="OrthoDB" id="2414075at2"/>
<evidence type="ECO:0008006" key="3">
    <source>
        <dbReference type="Google" id="ProtNLM"/>
    </source>
</evidence>
<accession>A0A1W7ABW9</accession>
<gene>
    <name evidence="1" type="ORF">MCCS_14640</name>
</gene>
<sequence length="55" mass="6261">MKKILTSGIAISLLLAGCGSESKQEDKTTSKPKDEKYISDEKVKKEFQKNNRRIF</sequence>
<name>A0A1W7ABW9_9STAP</name>
<evidence type="ECO:0000313" key="2">
    <source>
        <dbReference type="Proteomes" id="UP000194154"/>
    </source>
</evidence>